<keyword evidence="8" id="KW-1185">Reference proteome</keyword>
<dbReference type="GeneID" id="764409"/>
<dbReference type="GO" id="GO:0016020">
    <property type="term" value="C:membrane"/>
    <property type="evidence" value="ECO:0000318"/>
    <property type="project" value="GO_Central"/>
</dbReference>
<feature type="transmembrane region" description="Helical" evidence="5">
    <location>
        <begin position="193"/>
        <end position="214"/>
    </location>
</feature>
<feature type="transmembrane region" description="Helical" evidence="5">
    <location>
        <begin position="106"/>
        <end position="124"/>
    </location>
</feature>
<accession>A0A7M7GA69</accession>
<feature type="transmembrane region" description="Helical" evidence="5">
    <location>
        <begin position="348"/>
        <end position="368"/>
    </location>
</feature>
<keyword evidence="2 5" id="KW-0812">Transmembrane</keyword>
<feature type="domain" description="EamA" evidence="6">
    <location>
        <begin position="105"/>
        <end position="237"/>
    </location>
</feature>
<dbReference type="InParanoid" id="A0A7M7GA69"/>
<reference evidence="8" key="1">
    <citation type="submission" date="2015-02" db="EMBL/GenBank/DDBJ databases">
        <title>Genome sequencing for Strongylocentrotus purpuratus.</title>
        <authorList>
            <person name="Murali S."/>
            <person name="Liu Y."/>
            <person name="Vee V."/>
            <person name="English A."/>
            <person name="Wang M."/>
            <person name="Skinner E."/>
            <person name="Han Y."/>
            <person name="Muzny D.M."/>
            <person name="Worley K.C."/>
            <person name="Gibbs R.A."/>
        </authorList>
    </citation>
    <scope>NUCLEOTIDE SEQUENCE</scope>
</reference>
<dbReference type="PANTHER" id="PTHR22911">
    <property type="entry name" value="ACYL-MALONYL CONDENSING ENZYME-RELATED"/>
    <property type="match status" value="1"/>
</dbReference>
<name>A0A7M7GA69_STRPU</name>
<evidence type="ECO:0000313" key="7">
    <source>
        <dbReference type="EnsemblMetazoa" id="XP_001200695"/>
    </source>
</evidence>
<feature type="transmembrane region" description="Helical" evidence="5">
    <location>
        <begin position="288"/>
        <end position="309"/>
    </location>
</feature>
<organism evidence="7 8">
    <name type="scientific">Strongylocentrotus purpuratus</name>
    <name type="common">Purple sea urchin</name>
    <dbReference type="NCBI Taxonomy" id="7668"/>
    <lineage>
        <taxon>Eukaryota</taxon>
        <taxon>Metazoa</taxon>
        <taxon>Echinodermata</taxon>
        <taxon>Eleutherozoa</taxon>
        <taxon>Echinozoa</taxon>
        <taxon>Echinoidea</taxon>
        <taxon>Euechinoidea</taxon>
        <taxon>Echinacea</taxon>
        <taxon>Camarodonta</taxon>
        <taxon>Echinidea</taxon>
        <taxon>Strongylocentrotidae</taxon>
        <taxon>Strongylocentrotus</taxon>
    </lineage>
</organism>
<feature type="transmembrane region" description="Helical" evidence="5">
    <location>
        <begin position="321"/>
        <end position="341"/>
    </location>
</feature>
<evidence type="ECO:0000256" key="4">
    <source>
        <dbReference type="ARBA" id="ARBA00023136"/>
    </source>
</evidence>
<evidence type="ECO:0000313" key="8">
    <source>
        <dbReference type="Proteomes" id="UP000007110"/>
    </source>
</evidence>
<feature type="transmembrane region" description="Helical" evidence="5">
    <location>
        <begin position="165"/>
        <end position="187"/>
    </location>
</feature>
<dbReference type="RefSeq" id="XP_001200695.3">
    <property type="nucleotide sequence ID" value="XM_001200695.3"/>
</dbReference>
<evidence type="ECO:0000256" key="3">
    <source>
        <dbReference type="ARBA" id="ARBA00022989"/>
    </source>
</evidence>
<feature type="transmembrane region" description="Helical" evidence="5">
    <location>
        <begin position="256"/>
        <end position="276"/>
    </location>
</feature>
<dbReference type="PANTHER" id="PTHR22911:SF6">
    <property type="entry name" value="SOLUTE CARRIER FAMILY 35 MEMBER G1"/>
    <property type="match status" value="1"/>
</dbReference>
<evidence type="ECO:0000256" key="2">
    <source>
        <dbReference type="ARBA" id="ARBA00022692"/>
    </source>
</evidence>
<feature type="transmembrane region" description="Helical" evidence="5">
    <location>
        <begin position="136"/>
        <end position="153"/>
    </location>
</feature>
<evidence type="ECO:0000256" key="1">
    <source>
        <dbReference type="ARBA" id="ARBA00004141"/>
    </source>
</evidence>
<dbReference type="KEGG" id="spu:764409"/>
<dbReference type="Pfam" id="PF00892">
    <property type="entry name" value="EamA"/>
    <property type="match status" value="1"/>
</dbReference>
<keyword evidence="3 5" id="KW-1133">Transmembrane helix</keyword>
<dbReference type="Proteomes" id="UP000007110">
    <property type="component" value="Unassembled WGS sequence"/>
</dbReference>
<dbReference type="SUPFAM" id="SSF103481">
    <property type="entry name" value="Multidrug resistance efflux transporter EmrE"/>
    <property type="match status" value="1"/>
</dbReference>
<dbReference type="AlphaFoldDB" id="A0A7M7GA69"/>
<dbReference type="OMA" id="GCAICAS"/>
<sequence length="407" mass="44683">MHKHLASYICFRFEQRYSTETCRYSMERHERAMLDEVVLNDLMSNGHRLKDGVRNRPHAGLTRFKEQKENDRDTLCSDTPSEEYYDGQPKTGIWTRIGKVVVQRRGICWALSFAILTSFSSLTVKLLSGRVSPNQIVLYRSFTLVLFTGPNLIRHKVSYCLPLKAWGFVIVRGMFGTGCAICASNSLQQLDISTVKCILQSSTFITCIFACLCLKETCSIPITVSCCISVVGVLLVVQPAPIFGGLLGSGSGENNIFGLLSAFSAALFVTLTFLSLRMLGRLKVHAQLITFSYGCIGVLVCASLMSALNEWSIPGCGYDRLLVLAICIIGYLQIMTCTLAFQTENAAVVAVISTTGVFVTFVLDFAFFNVTPNLLKVIGALCVTASSVGATISSYYAAKRKLSESKK</sequence>
<feature type="transmembrane region" description="Helical" evidence="5">
    <location>
        <begin position="374"/>
        <end position="398"/>
    </location>
</feature>
<evidence type="ECO:0000256" key="5">
    <source>
        <dbReference type="SAM" id="Phobius"/>
    </source>
</evidence>
<reference evidence="7" key="2">
    <citation type="submission" date="2021-01" db="UniProtKB">
        <authorList>
            <consortium name="EnsemblMetazoa"/>
        </authorList>
    </citation>
    <scope>IDENTIFICATION</scope>
</reference>
<protein>
    <recommendedName>
        <fullName evidence="6">EamA domain-containing protein</fullName>
    </recommendedName>
</protein>
<dbReference type="InterPro" id="IPR000620">
    <property type="entry name" value="EamA_dom"/>
</dbReference>
<keyword evidence="4 5" id="KW-0472">Membrane</keyword>
<dbReference type="EnsemblMetazoa" id="XM_001200695">
    <property type="protein sequence ID" value="XP_001200695"/>
    <property type="gene ID" value="LOC764409"/>
</dbReference>
<evidence type="ECO:0000259" key="6">
    <source>
        <dbReference type="Pfam" id="PF00892"/>
    </source>
</evidence>
<proteinExistence type="predicted"/>
<comment type="subcellular location">
    <subcellularLocation>
        <location evidence="1">Membrane</location>
        <topology evidence="1">Multi-pass membrane protein</topology>
    </subcellularLocation>
</comment>
<feature type="transmembrane region" description="Helical" evidence="5">
    <location>
        <begin position="221"/>
        <end position="244"/>
    </location>
</feature>
<dbReference type="OrthoDB" id="306876at2759"/>
<dbReference type="InterPro" id="IPR037185">
    <property type="entry name" value="EmrE-like"/>
</dbReference>